<organism evidence="1 2">
    <name type="scientific">Micromonospora pallida</name>
    <dbReference type="NCBI Taxonomy" id="145854"/>
    <lineage>
        <taxon>Bacteria</taxon>
        <taxon>Bacillati</taxon>
        <taxon>Actinomycetota</taxon>
        <taxon>Actinomycetes</taxon>
        <taxon>Micromonosporales</taxon>
        <taxon>Micromonosporaceae</taxon>
        <taxon>Micromonospora</taxon>
    </lineage>
</organism>
<evidence type="ECO:0000313" key="1">
    <source>
        <dbReference type="EMBL" id="SCL40929.1"/>
    </source>
</evidence>
<evidence type="ECO:0008006" key="3">
    <source>
        <dbReference type="Google" id="ProtNLM"/>
    </source>
</evidence>
<sequence length="165" mass="18248">MRTRISRLRAAALLITATLLATLGVTVIASPASAGPIACNRLSYLNFYFRTGGDDLRGNSEVIPYLITTSGDVELQHVWGGFGGETTNFRTLRFLDPGASVNACSVTGLRLRMVSHPSWPETTDNWNMDTVSFYGYSATNVYSYHFYAPSFFRFTGSQQWWPAAP</sequence>
<dbReference type="EMBL" id="FMHW01000002">
    <property type="protein sequence ID" value="SCL40929.1"/>
    <property type="molecule type" value="Genomic_DNA"/>
</dbReference>
<protein>
    <recommendedName>
        <fullName evidence="3">PLAT/LH2 domain-containing protein</fullName>
    </recommendedName>
</protein>
<keyword evidence="2" id="KW-1185">Reference proteome</keyword>
<name>A0A1C6TGP9_9ACTN</name>
<accession>A0A1C6TGP9</accession>
<dbReference type="AlphaFoldDB" id="A0A1C6TGP9"/>
<proteinExistence type="predicted"/>
<dbReference type="Proteomes" id="UP000198959">
    <property type="component" value="Unassembled WGS sequence"/>
</dbReference>
<reference evidence="2" key="1">
    <citation type="submission" date="2016-06" db="EMBL/GenBank/DDBJ databases">
        <authorList>
            <person name="Varghese N."/>
            <person name="Submissions Spin"/>
        </authorList>
    </citation>
    <scope>NUCLEOTIDE SEQUENCE [LARGE SCALE GENOMIC DNA]</scope>
    <source>
        <strain evidence="2">DSM 43817</strain>
    </source>
</reference>
<evidence type="ECO:0000313" key="2">
    <source>
        <dbReference type="Proteomes" id="UP000198959"/>
    </source>
</evidence>
<dbReference type="OrthoDB" id="3389082at2"/>
<gene>
    <name evidence="1" type="ORF">GA0074692_6054</name>
</gene>
<dbReference type="STRING" id="145854.GA0074692_6054"/>
<dbReference type="RefSeq" id="WP_091650453.1">
    <property type="nucleotide sequence ID" value="NZ_FMHW01000002.1"/>
</dbReference>